<name>A0A2A9PNZ1_OPHUN</name>
<evidence type="ECO:0000256" key="1">
    <source>
        <dbReference type="SAM" id="MobiDB-lite"/>
    </source>
</evidence>
<sequence length="91" mass="9917">MEDFLLVFDFARIQLQAFLSDEHGDDDDGDEGGGDNDDYNDRRPAPRLPNGELKTHDMKQAQAAATRRSALPVLFGVEATPAGFGGDFTSD</sequence>
<comment type="caution">
    <text evidence="2">The sequence shown here is derived from an EMBL/GenBank/DDBJ whole genome shotgun (WGS) entry which is preliminary data.</text>
</comment>
<dbReference type="AlphaFoldDB" id="A0A2A9PNZ1"/>
<accession>A0A2A9PNZ1</accession>
<evidence type="ECO:0000313" key="3">
    <source>
        <dbReference type="Proteomes" id="UP000037136"/>
    </source>
</evidence>
<dbReference type="Proteomes" id="UP000037136">
    <property type="component" value="Unassembled WGS sequence"/>
</dbReference>
<keyword evidence="3" id="KW-1185">Reference proteome</keyword>
<proteinExistence type="predicted"/>
<reference evidence="2 3" key="2">
    <citation type="journal article" date="2017" name="Sci. Rep.">
        <title>Ant-infecting Ophiocordyceps genomes reveal a high diversity of potential behavioral manipulation genes and a possible major role for enterotoxins.</title>
        <authorList>
            <person name="de Bekker C."/>
            <person name="Ohm R.A."/>
            <person name="Evans H.C."/>
            <person name="Brachmann A."/>
            <person name="Hughes D.P."/>
        </authorList>
    </citation>
    <scope>NUCLEOTIDE SEQUENCE [LARGE SCALE GENOMIC DNA]</scope>
    <source>
        <strain evidence="2 3">SC16a</strain>
    </source>
</reference>
<gene>
    <name evidence="2" type="ORF">XA68_18226</name>
</gene>
<organism evidence="2 3">
    <name type="scientific">Ophiocordyceps unilateralis</name>
    <name type="common">Zombie-ant fungus</name>
    <name type="synonym">Torrubia unilateralis</name>
    <dbReference type="NCBI Taxonomy" id="268505"/>
    <lineage>
        <taxon>Eukaryota</taxon>
        <taxon>Fungi</taxon>
        <taxon>Dikarya</taxon>
        <taxon>Ascomycota</taxon>
        <taxon>Pezizomycotina</taxon>
        <taxon>Sordariomycetes</taxon>
        <taxon>Hypocreomycetidae</taxon>
        <taxon>Hypocreales</taxon>
        <taxon>Ophiocordycipitaceae</taxon>
        <taxon>Ophiocordyceps</taxon>
    </lineage>
</organism>
<dbReference type="EMBL" id="LAZP02000009">
    <property type="protein sequence ID" value="PFH63089.1"/>
    <property type="molecule type" value="Genomic_DNA"/>
</dbReference>
<reference evidence="2 3" key="1">
    <citation type="journal article" date="2015" name="BMC Genomics">
        <title>Gene expression during zombie ant biting behavior reflects the complexity underlying fungal parasitic behavioral manipulation.</title>
        <authorList>
            <person name="de Bekker C."/>
            <person name="Ohm R.A."/>
            <person name="Loreto R.G."/>
            <person name="Sebastian A."/>
            <person name="Albert I."/>
            <person name="Merrow M."/>
            <person name="Brachmann A."/>
            <person name="Hughes D.P."/>
        </authorList>
    </citation>
    <scope>NUCLEOTIDE SEQUENCE [LARGE SCALE GENOMIC DNA]</scope>
    <source>
        <strain evidence="2 3">SC16a</strain>
    </source>
</reference>
<feature type="region of interest" description="Disordered" evidence="1">
    <location>
        <begin position="19"/>
        <end position="63"/>
    </location>
</feature>
<protein>
    <submittedName>
        <fullName evidence="2">Uncharacterized protein</fullName>
    </submittedName>
</protein>
<evidence type="ECO:0000313" key="2">
    <source>
        <dbReference type="EMBL" id="PFH63089.1"/>
    </source>
</evidence>
<feature type="compositionally biased region" description="Acidic residues" evidence="1">
    <location>
        <begin position="23"/>
        <end position="38"/>
    </location>
</feature>